<dbReference type="EMBL" id="CAFZ01000106">
    <property type="protein sequence ID" value="CCA71102.1"/>
    <property type="molecule type" value="Genomic_DNA"/>
</dbReference>
<gene>
    <name evidence="2" type="ORF">PIIN_05037</name>
</gene>
<protein>
    <submittedName>
        <fullName evidence="2">Uncharacterized protein</fullName>
    </submittedName>
</protein>
<organism evidence="2 3">
    <name type="scientific">Serendipita indica (strain DSM 11827)</name>
    <name type="common">Root endophyte fungus</name>
    <name type="synonym">Piriformospora indica</name>
    <dbReference type="NCBI Taxonomy" id="1109443"/>
    <lineage>
        <taxon>Eukaryota</taxon>
        <taxon>Fungi</taxon>
        <taxon>Dikarya</taxon>
        <taxon>Basidiomycota</taxon>
        <taxon>Agaricomycotina</taxon>
        <taxon>Agaricomycetes</taxon>
        <taxon>Sebacinales</taxon>
        <taxon>Serendipitaceae</taxon>
        <taxon>Serendipita</taxon>
    </lineage>
</organism>
<sequence length="216" mass="22701">MNHNNYNTGAPAKAPISTRIESHIPGTQAHRERKLMEHEEGAAMRYGNTQPATTGATAGGMNTAQPATNMGGTYGTGPTVGGGQHTHTHGATMSDRVNELHGHGPQTANTAKPHAGDKVMGKMEAAMGRATNDPAREQAGWERQTYGDPKHRTNFGQNQPMAQPGVGHNQPMTHPGVGHNQPGFAQQGYGPTGQPAQQAYTGPQAGYAAPNQPPTY</sequence>
<dbReference type="OrthoDB" id="3264342at2759"/>
<dbReference type="Proteomes" id="UP000007148">
    <property type="component" value="Unassembled WGS sequence"/>
</dbReference>
<accession>G4TIF9</accession>
<reference evidence="2 3" key="1">
    <citation type="journal article" date="2011" name="PLoS Pathog.">
        <title>Endophytic Life Strategies Decoded by Genome and Transcriptome Analyses of the Mutualistic Root Symbiont Piriformospora indica.</title>
        <authorList>
            <person name="Zuccaro A."/>
            <person name="Lahrmann U."/>
            <person name="Guldener U."/>
            <person name="Langen G."/>
            <person name="Pfiffi S."/>
            <person name="Biedenkopf D."/>
            <person name="Wong P."/>
            <person name="Samans B."/>
            <person name="Grimm C."/>
            <person name="Basiewicz M."/>
            <person name="Murat C."/>
            <person name="Martin F."/>
            <person name="Kogel K.H."/>
        </authorList>
    </citation>
    <scope>NUCLEOTIDE SEQUENCE [LARGE SCALE GENOMIC DNA]</scope>
    <source>
        <strain evidence="2 3">DSM 11827</strain>
    </source>
</reference>
<dbReference type="InParanoid" id="G4TIF9"/>
<keyword evidence="3" id="KW-1185">Reference proteome</keyword>
<dbReference type="AlphaFoldDB" id="G4TIF9"/>
<evidence type="ECO:0000313" key="3">
    <source>
        <dbReference type="Proteomes" id="UP000007148"/>
    </source>
</evidence>
<feature type="region of interest" description="Disordered" evidence="1">
    <location>
        <begin position="47"/>
        <end position="116"/>
    </location>
</feature>
<comment type="caution">
    <text evidence="2">The sequence shown here is derived from an EMBL/GenBank/DDBJ whole genome shotgun (WGS) entry which is preliminary data.</text>
</comment>
<proteinExistence type="predicted"/>
<evidence type="ECO:0000256" key="1">
    <source>
        <dbReference type="SAM" id="MobiDB-lite"/>
    </source>
</evidence>
<dbReference type="HOGENOM" id="CLU_1278055_0_0_1"/>
<name>G4TIF9_SERID</name>
<feature type="compositionally biased region" description="Gly residues" evidence="1">
    <location>
        <begin position="72"/>
        <end position="84"/>
    </location>
</feature>
<evidence type="ECO:0000313" key="2">
    <source>
        <dbReference type="EMBL" id="CCA71102.1"/>
    </source>
</evidence>
<feature type="region of interest" description="Disordered" evidence="1">
    <location>
        <begin position="129"/>
        <end position="216"/>
    </location>
</feature>